<evidence type="ECO:0000256" key="2">
    <source>
        <dbReference type="ARBA" id="ARBA00006706"/>
    </source>
</evidence>
<evidence type="ECO:0000256" key="6">
    <source>
        <dbReference type="RuleBase" id="RU004466"/>
    </source>
</evidence>
<evidence type="ECO:0000256" key="1">
    <source>
        <dbReference type="ARBA" id="ARBA00001946"/>
    </source>
</evidence>
<evidence type="ECO:0000256" key="5">
    <source>
        <dbReference type="ARBA" id="ARBA00022842"/>
    </source>
</evidence>
<keyword evidence="8" id="KW-1185">Reference proteome</keyword>
<dbReference type="GO" id="GO:0106350">
    <property type="term" value="F:all-trans-octaprenyl-diphosphate synthase activity"/>
    <property type="evidence" value="ECO:0007669"/>
    <property type="project" value="UniProtKB-EC"/>
</dbReference>
<dbReference type="GO" id="GO:0008299">
    <property type="term" value="P:isoprenoid biosynthetic process"/>
    <property type="evidence" value="ECO:0007669"/>
    <property type="project" value="InterPro"/>
</dbReference>
<dbReference type="Pfam" id="PF00348">
    <property type="entry name" value="polyprenyl_synt"/>
    <property type="match status" value="1"/>
</dbReference>
<accession>A0A239ZFQ9</accession>
<proteinExistence type="inferred from homology"/>
<evidence type="ECO:0000313" key="7">
    <source>
        <dbReference type="EMBL" id="SNV70091.1"/>
    </source>
</evidence>
<dbReference type="Proteomes" id="UP000214973">
    <property type="component" value="Chromosome 1"/>
</dbReference>
<dbReference type="PROSITE" id="PS00723">
    <property type="entry name" value="POLYPRENYL_SYNTHASE_1"/>
    <property type="match status" value="1"/>
</dbReference>
<evidence type="ECO:0000313" key="8">
    <source>
        <dbReference type="Proteomes" id="UP000214973"/>
    </source>
</evidence>
<comment type="cofactor">
    <cofactor evidence="1">
        <name>Mg(2+)</name>
        <dbReference type="ChEBI" id="CHEBI:18420"/>
    </cofactor>
</comment>
<dbReference type="PANTHER" id="PTHR12001">
    <property type="entry name" value="GERANYLGERANYL PYROPHOSPHATE SYNTHASE"/>
    <property type="match status" value="1"/>
</dbReference>
<dbReference type="InterPro" id="IPR000092">
    <property type="entry name" value="Polyprenyl_synt"/>
</dbReference>
<organism evidence="7 8">
    <name type="scientific">Veillonella rodentium</name>
    <dbReference type="NCBI Taxonomy" id="248315"/>
    <lineage>
        <taxon>Bacteria</taxon>
        <taxon>Bacillati</taxon>
        <taxon>Bacillota</taxon>
        <taxon>Negativicutes</taxon>
        <taxon>Veillonellales</taxon>
        <taxon>Veillonellaceae</taxon>
        <taxon>Veillonella</taxon>
    </lineage>
</organism>
<sequence length="323" mass="36076">MSQTNEIEIMERMALDLEEVEESLAASFNTGSEDFNALIRPLSAAGGKRLRAQLCLLIANAGQSIESERIKIAEAVEMLHLATLIHDDVLDQAKIRRGEETIHMHKGNKVAILSGDYLFAKAFRIVSEMPSMKYLQVFSHIITCLVEGEFMQMEDVYRIDQGIERYMIKTQKKTADFMEGCMELGGLLGGWRDTEIVELKKYGHALGMAFQITDDIMDYRETSDTTGKPVGNDLREGLLTYPLLSIVNDTNKDKLLADIKILNNGGNEQQIIDYVIAEGGIDNTLAVAEKYCKDALAALKAVRDFPGKEFLVMAVEKLADRKV</sequence>
<reference evidence="7 8" key="1">
    <citation type="submission" date="2017-06" db="EMBL/GenBank/DDBJ databases">
        <authorList>
            <consortium name="Pathogen Informatics"/>
        </authorList>
    </citation>
    <scope>NUCLEOTIDE SEQUENCE [LARGE SCALE GENOMIC DNA]</scope>
    <source>
        <strain evidence="7 8">NCTC12018</strain>
    </source>
</reference>
<dbReference type="Gene3D" id="1.10.600.10">
    <property type="entry name" value="Farnesyl Diphosphate Synthase"/>
    <property type="match status" value="1"/>
</dbReference>
<dbReference type="GO" id="GO:0046872">
    <property type="term" value="F:metal ion binding"/>
    <property type="evidence" value="ECO:0007669"/>
    <property type="project" value="UniProtKB-KW"/>
</dbReference>
<keyword evidence="5" id="KW-0460">Magnesium</keyword>
<evidence type="ECO:0000256" key="3">
    <source>
        <dbReference type="ARBA" id="ARBA00022679"/>
    </source>
</evidence>
<gene>
    <name evidence="7" type="primary">ispB</name>
    <name evidence="7" type="ORF">SAMEA44547418_01336</name>
</gene>
<dbReference type="InterPro" id="IPR033749">
    <property type="entry name" value="Polyprenyl_synt_CS"/>
</dbReference>
<dbReference type="KEGG" id="vrm:44547418_01336"/>
<dbReference type="CDD" id="cd00685">
    <property type="entry name" value="Trans_IPPS_HT"/>
    <property type="match status" value="1"/>
</dbReference>
<dbReference type="SUPFAM" id="SSF48576">
    <property type="entry name" value="Terpenoid synthases"/>
    <property type="match status" value="1"/>
</dbReference>
<dbReference type="RefSeq" id="WP_095066245.1">
    <property type="nucleotide sequence ID" value="NZ_LT906470.1"/>
</dbReference>
<comment type="similarity">
    <text evidence="2 6">Belongs to the FPP/GGPP synthase family.</text>
</comment>
<dbReference type="SFLD" id="SFLDS00005">
    <property type="entry name" value="Isoprenoid_Synthase_Type_I"/>
    <property type="match status" value="1"/>
</dbReference>
<keyword evidence="3 6" id="KW-0808">Transferase</keyword>
<dbReference type="PROSITE" id="PS00444">
    <property type="entry name" value="POLYPRENYL_SYNTHASE_2"/>
    <property type="match status" value="1"/>
</dbReference>
<dbReference type="AlphaFoldDB" id="A0A239ZFQ9"/>
<dbReference type="EMBL" id="LT906470">
    <property type="protein sequence ID" value="SNV70091.1"/>
    <property type="molecule type" value="Genomic_DNA"/>
</dbReference>
<dbReference type="PANTHER" id="PTHR12001:SF69">
    <property type="entry name" value="ALL TRANS-POLYPRENYL-DIPHOSPHATE SYNTHASE PDSS1"/>
    <property type="match status" value="1"/>
</dbReference>
<name>A0A239ZFQ9_9FIRM</name>
<protein>
    <submittedName>
        <fullName evidence="7">Octaprenyl-diphosphate synthase</fullName>
        <ecNumber evidence="7">2.5.1.90</ecNumber>
    </submittedName>
</protein>
<dbReference type="InterPro" id="IPR008949">
    <property type="entry name" value="Isoprenoid_synthase_dom_sf"/>
</dbReference>
<dbReference type="EC" id="2.5.1.90" evidence="7"/>
<evidence type="ECO:0000256" key="4">
    <source>
        <dbReference type="ARBA" id="ARBA00022723"/>
    </source>
</evidence>
<keyword evidence="4" id="KW-0479">Metal-binding</keyword>